<gene>
    <name evidence="3" type="ORF">I7730_00580</name>
</gene>
<accession>A0A8H9K558</accession>
<dbReference type="GO" id="GO:0016226">
    <property type="term" value="P:iron-sulfur cluster assembly"/>
    <property type="evidence" value="ECO:0007669"/>
    <property type="project" value="InterPro"/>
</dbReference>
<dbReference type="InterPro" id="IPR027417">
    <property type="entry name" value="P-loop_NTPase"/>
</dbReference>
<reference evidence="3" key="2">
    <citation type="submission" date="2019-01" db="EMBL/GenBank/DDBJ databases">
        <authorList>
            <consortium name="NCBI Pathogen Detection Project"/>
        </authorList>
    </citation>
    <scope>NUCLEOTIDE SEQUENCE</scope>
    <source>
        <strain evidence="3">BCW_3452</strain>
    </source>
</reference>
<evidence type="ECO:0000313" key="3">
    <source>
        <dbReference type="EMBL" id="HAS8538294.1"/>
    </source>
</evidence>
<keyword evidence="2" id="KW-0067">ATP-binding</keyword>
<dbReference type="PANTHER" id="PTHR42961">
    <property type="entry name" value="IRON-SULFUR PROTEIN NUBPL"/>
    <property type="match status" value="1"/>
</dbReference>
<reference evidence="3" key="1">
    <citation type="journal article" date="2018" name="Genome Biol.">
        <title>SKESA: strategic k-mer extension for scrupulous assemblies.</title>
        <authorList>
            <person name="Souvorov A."/>
            <person name="Agarwala R."/>
            <person name="Lipman D.J."/>
        </authorList>
    </citation>
    <scope>NUCLEOTIDE SEQUENCE</scope>
    <source>
        <strain evidence="3">BCW_3452</strain>
    </source>
</reference>
<dbReference type="Gene3D" id="3.40.50.300">
    <property type="entry name" value="P-loop containing nucleotide triphosphate hydrolases"/>
    <property type="match status" value="1"/>
</dbReference>
<dbReference type="GO" id="GO:0051539">
    <property type="term" value="F:4 iron, 4 sulfur cluster binding"/>
    <property type="evidence" value="ECO:0007669"/>
    <property type="project" value="TreeGrafter"/>
</dbReference>
<evidence type="ECO:0000256" key="1">
    <source>
        <dbReference type="ARBA" id="ARBA00022741"/>
    </source>
</evidence>
<name>A0A8H9K558_VIBVL</name>
<dbReference type="SUPFAM" id="SSF52540">
    <property type="entry name" value="P-loop containing nucleoside triphosphate hydrolases"/>
    <property type="match status" value="1"/>
</dbReference>
<organism evidence="3">
    <name type="scientific">Vibrio vulnificus</name>
    <dbReference type="NCBI Taxonomy" id="672"/>
    <lineage>
        <taxon>Bacteria</taxon>
        <taxon>Pseudomonadati</taxon>
        <taxon>Pseudomonadota</taxon>
        <taxon>Gammaproteobacteria</taxon>
        <taxon>Vibrionales</taxon>
        <taxon>Vibrionaceae</taxon>
        <taxon>Vibrio</taxon>
    </lineage>
</organism>
<comment type="caution">
    <text evidence="3">The sequence shown here is derived from an EMBL/GenBank/DDBJ whole genome shotgun (WGS) entry which is preliminary data.</text>
</comment>
<protein>
    <submittedName>
        <fullName evidence="3">Uncharacterized protein</fullName>
    </submittedName>
</protein>
<dbReference type="InterPro" id="IPR044304">
    <property type="entry name" value="NUBPL-like"/>
</dbReference>
<dbReference type="InterPro" id="IPR033756">
    <property type="entry name" value="YlxH/NBP35"/>
</dbReference>
<keyword evidence="1" id="KW-0547">Nucleotide-binding</keyword>
<dbReference type="Proteomes" id="UP000863257">
    <property type="component" value="Unassembled WGS sequence"/>
</dbReference>
<evidence type="ECO:0000256" key="2">
    <source>
        <dbReference type="ARBA" id="ARBA00022840"/>
    </source>
</evidence>
<proteinExistence type="predicted"/>
<dbReference type="Pfam" id="PF10609">
    <property type="entry name" value="ParA"/>
    <property type="match status" value="1"/>
</dbReference>
<dbReference type="PANTHER" id="PTHR42961:SF2">
    <property type="entry name" value="IRON-SULFUR PROTEIN NUBPL"/>
    <property type="match status" value="1"/>
</dbReference>
<dbReference type="EMBL" id="DACRBY010000001">
    <property type="protein sequence ID" value="HAS8538294.1"/>
    <property type="molecule type" value="Genomic_DNA"/>
</dbReference>
<dbReference type="AlphaFoldDB" id="A0A8H9K558"/>
<sequence>MIKTQVKLTNKQLNSFVSLMVYSGKGGVGKSTTTISLVTRLAQSGKRVYVLDGDVNSPSLPVFLGKKAQVTPNIRFASTGLKFGSFIHLQKTMITEFINDTLRDIKEYKPDILIIDTPPSITDVHMALIKRLALSSVLFVTQPNELSMTDVKRTAGFFEINKIGVIGIVSNMTGGQLGNDDVSQLGYPVLAEIPFDTERFKAGNGFKPETPIPEMDNLVAKVLSLEEVEQKFASDFTSSRYNNNITMDEILSQYRNGQNPQVLKFYNPETWDEVRDLILDSGAIHMNDRRLDTTPEQTKAMLDAFKNGRQAYFRINRQQSIGCVPLMFTEIGLASLVEEHSDSYYGLPRIAYQTAAGAVTLFPDEVVPTSYDEIQEFVNEGMVKETLDQRFLPTKESMEYLHNMYGGNLSGIYDDWEDQLTKALEIANG</sequence>
<dbReference type="GO" id="GO:0005524">
    <property type="term" value="F:ATP binding"/>
    <property type="evidence" value="ECO:0007669"/>
    <property type="project" value="UniProtKB-KW"/>
</dbReference>